<evidence type="ECO:0000313" key="2">
    <source>
        <dbReference type="EMBL" id="XBT79698.1"/>
    </source>
</evidence>
<protein>
    <submittedName>
        <fullName evidence="2">Uncharacterized protein</fullName>
    </submittedName>
</protein>
<organism evidence="2">
    <name type="scientific">Micromonospora sp. HUAS YX12</name>
    <dbReference type="NCBI Taxonomy" id="3156396"/>
    <lineage>
        <taxon>Bacteria</taxon>
        <taxon>Bacillati</taxon>
        <taxon>Actinomycetota</taxon>
        <taxon>Actinomycetes</taxon>
        <taxon>Micromonosporales</taxon>
        <taxon>Micromonosporaceae</taxon>
        <taxon>Micromonospora</taxon>
    </lineage>
</organism>
<gene>
    <name evidence="2" type="ORF">ABIH81_18735</name>
</gene>
<accession>A0AAU7QU74</accession>
<dbReference type="EMBL" id="CP157974">
    <property type="protein sequence ID" value="XBT79698.1"/>
    <property type="molecule type" value="Genomic_DNA"/>
</dbReference>
<reference evidence="2" key="1">
    <citation type="submission" date="2024-06" db="EMBL/GenBank/DDBJ databases">
        <title>Micromonospora sp. strain HUAS YX12 genome sequences.</title>
        <authorList>
            <person name="Mo P."/>
        </authorList>
    </citation>
    <scope>NUCLEOTIDE SEQUENCE</scope>
    <source>
        <strain evidence="2">HUAS YX12</strain>
    </source>
</reference>
<feature type="region of interest" description="Disordered" evidence="1">
    <location>
        <begin position="161"/>
        <end position="180"/>
    </location>
</feature>
<evidence type="ECO:0000256" key="1">
    <source>
        <dbReference type="SAM" id="MobiDB-lite"/>
    </source>
</evidence>
<sequence length="216" mass="24019">MSGAAWTQVFGRSTMGPGVYRLRETDQLDADRLEVALVAAGAWTSQRNSLYEPLVRAAALPGGASFRVVRRYGFFGLPEGLWVIGPRALRHVLRLLNTDPPKRRLSGETEEIASQEYIEAEWSQFTARPHVDLIGATLPWLRLQGSRNLERVRHVSPVSFPVTASKSQPPADLKHESDPDWEFDPRVRDGWFWVGAVEAAGPSGRLHVSPDGVRAE</sequence>
<name>A0AAU7QU74_9ACTN</name>
<dbReference type="AlphaFoldDB" id="A0AAU7QU74"/>
<proteinExistence type="predicted"/>
<dbReference type="RefSeq" id="WP_349876178.1">
    <property type="nucleotide sequence ID" value="NZ_CP157974.1"/>
</dbReference>